<evidence type="ECO:0000313" key="4">
    <source>
        <dbReference type="Proteomes" id="UP000589716"/>
    </source>
</evidence>
<dbReference type="InterPro" id="IPR036663">
    <property type="entry name" value="Fumarylacetoacetase_C_sf"/>
</dbReference>
<protein>
    <submittedName>
        <fullName evidence="3">Fumarylacetoacetate hydrolase family protein</fullName>
    </submittedName>
</protein>
<dbReference type="SUPFAM" id="SSF56529">
    <property type="entry name" value="FAH"/>
    <property type="match status" value="1"/>
</dbReference>
<dbReference type="InterPro" id="IPR011234">
    <property type="entry name" value="Fumarylacetoacetase-like_C"/>
</dbReference>
<keyword evidence="3" id="KW-0378">Hydrolase</keyword>
<dbReference type="PANTHER" id="PTHR11820">
    <property type="entry name" value="ACYLPYRUVASE"/>
    <property type="match status" value="1"/>
</dbReference>
<reference evidence="3 4" key="1">
    <citation type="submission" date="2020-07" db="EMBL/GenBank/DDBJ databases">
        <authorList>
            <person name="Maaloum M."/>
        </authorList>
    </citation>
    <scope>NUCLEOTIDE SEQUENCE [LARGE SCALE GENOMIC DNA]</scope>
    <source>
        <strain evidence="3 4">GCS-AN-3</strain>
    </source>
</reference>
<evidence type="ECO:0000259" key="2">
    <source>
        <dbReference type="Pfam" id="PF01557"/>
    </source>
</evidence>
<feature type="domain" description="Fumarylacetoacetase-like C-terminal" evidence="2">
    <location>
        <begin position="30"/>
        <end position="229"/>
    </location>
</feature>
<dbReference type="PANTHER" id="PTHR11820:SF90">
    <property type="entry name" value="FLUTATHIONE S-TRANSFERASE"/>
    <property type="match status" value="1"/>
</dbReference>
<dbReference type="GO" id="GO:0018773">
    <property type="term" value="F:acetylpyruvate hydrolase activity"/>
    <property type="evidence" value="ECO:0007669"/>
    <property type="project" value="TreeGrafter"/>
</dbReference>
<accession>A0A853IVI5</accession>
<gene>
    <name evidence="3" type="ORF">H0I39_06755</name>
</gene>
<dbReference type="Gene3D" id="3.90.850.10">
    <property type="entry name" value="Fumarylacetoacetase-like, C-terminal domain"/>
    <property type="match status" value="1"/>
</dbReference>
<name>A0A853IVI5_9BURK</name>
<dbReference type="EMBL" id="JACCKX010000001">
    <property type="protein sequence ID" value="NZA01537.1"/>
    <property type="molecule type" value="Genomic_DNA"/>
</dbReference>
<dbReference type="Pfam" id="PF01557">
    <property type="entry name" value="FAA_hydrolase"/>
    <property type="match status" value="1"/>
</dbReference>
<keyword evidence="1" id="KW-0479">Metal-binding</keyword>
<sequence>MFHDQLRLPARPQAAVPVRGSQQQYAVTRIFCVGRNYAAHAREMGFDPDREPPFYFNKTPADLVMSGATVPYPLGSQNYHYEMELVIALGQPAFRVSVENALDCVWGYACGLDMTRRDLQIKSREMGRPWDFGKDFENSAVMSALVPASAIGHPKSGAISLSVNGTVKQNADLKDLIWSVPEIVANLSQYYHLQPGDLIYTGTPEGVGPVQPGDVITGRIDGVGEIALTIGQPE</sequence>
<organism evidence="3 4">
    <name type="scientific">Ottowia beijingensis</name>
    <dbReference type="NCBI Taxonomy" id="1207057"/>
    <lineage>
        <taxon>Bacteria</taxon>
        <taxon>Pseudomonadati</taxon>
        <taxon>Pseudomonadota</taxon>
        <taxon>Betaproteobacteria</taxon>
        <taxon>Burkholderiales</taxon>
        <taxon>Comamonadaceae</taxon>
        <taxon>Ottowia</taxon>
    </lineage>
</organism>
<dbReference type="Proteomes" id="UP000589716">
    <property type="component" value="Unassembled WGS sequence"/>
</dbReference>
<evidence type="ECO:0000313" key="3">
    <source>
        <dbReference type="EMBL" id="NZA01537.1"/>
    </source>
</evidence>
<dbReference type="GO" id="GO:0046872">
    <property type="term" value="F:metal ion binding"/>
    <property type="evidence" value="ECO:0007669"/>
    <property type="project" value="UniProtKB-KW"/>
</dbReference>
<dbReference type="AlphaFoldDB" id="A0A853IVI5"/>
<comment type="caution">
    <text evidence="3">The sequence shown here is derived from an EMBL/GenBank/DDBJ whole genome shotgun (WGS) entry which is preliminary data.</text>
</comment>
<proteinExistence type="predicted"/>
<keyword evidence="4" id="KW-1185">Reference proteome</keyword>
<evidence type="ECO:0000256" key="1">
    <source>
        <dbReference type="ARBA" id="ARBA00022723"/>
    </source>
</evidence>